<protein>
    <submittedName>
        <fullName evidence="2">Uncharacterized protein</fullName>
    </submittedName>
</protein>
<evidence type="ECO:0000313" key="3">
    <source>
        <dbReference type="Proteomes" id="UP001177670"/>
    </source>
</evidence>
<dbReference type="AlphaFoldDB" id="A0AA40KIK4"/>
<name>A0AA40KIK4_9HYME</name>
<organism evidence="2 3">
    <name type="scientific">Melipona bicolor</name>
    <dbReference type="NCBI Taxonomy" id="60889"/>
    <lineage>
        <taxon>Eukaryota</taxon>
        <taxon>Metazoa</taxon>
        <taxon>Ecdysozoa</taxon>
        <taxon>Arthropoda</taxon>
        <taxon>Hexapoda</taxon>
        <taxon>Insecta</taxon>
        <taxon>Pterygota</taxon>
        <taxon>Neoptera</taxon>
        <taxon>Endopterygota</taxon>
        <taxon>Hymenoptera</taxon>
        <taxon>Apocrita</taxon>
        <taxon>Aculeata</taxon>
        <taxon>Apoidea</taxon>
        <taxon>Anthophila</taxon>
        <taxon>Apidae</taxon>
        <taxon>Melipona</taxon>
    </lineage>
</organism>
<evidence type="ECO:0000313" key="2">
    <source>
        <dbReference type="EMBL" id="KAK1121629.1"/>
    </source>
</evidence>
<dbReference type="Proteomes" id="UP001177670">
    <property type="component" value="Unassembled WGS sequence"/>
</dbReference>
<reference evidence="2" key="1">
    <citation type="submission" date="2021-10" db="EMBL/GenBank/DDBJ databases">
        <title>Melipona bicolor Genome sequencing and assembly.</title>
        <authorList>
            <person name="Araujo N.S."/>
            <person name="Arias M.C."/>
        </authorList>
    </citation>
    <scope>NUCLEOTIDE SEQUENCE</scope>
    <source>
        <strain evidence="2">USP_2M_L1-L4_2017</strain>
        <tissue evidence="2">Whole body</tissue>
    </source>
</reference>
<gene>
    <name evidence="2" type="ORF">K0M31_010417</name>
</gene>
<proteinExistence type="predicted"/>
<dbReference type="EMBL" id="JAHYIQ010000026">
    <property type="protein sequence ID" value="KAK1121629.1"/>
    <property type="molecule type" value="Genomic_DNA"/>
</dbReference>
<accession>A0AA40KIK4</accession>
<sequence>MVDRRQEEGASWLSGSVRDDDDKEEKHETLRLRDLQAAIIVKRCLQRVERGRLLRE</sequence>
<feature type="region of interest" description="Disordered" evidence="1">
    <location>
        <begin position="1"/>
        <end position="25"/>
    </location>
</feature>
<keyword evidence="3" id="KW-1185">Reference proteome</keyword>
<comment type="caution">
    <text evidence="2">The sequence shown here is derived from an EMBL/GenBank/DDBJ whole genome shotgun (WGS) entry which is preliminary data.</text>
</comment>
<evidence type="ECO:0000256" key="1">
    <source>
        <dbReference type="SAM" id="MobiDB-lite"/>
    </source>
</evidence>